<organism evidence="1 2">
    <name type="scientific">Blumeria graminis f. sp. triticale</name>
    <dbReference type="NCBI Taxonomy" id="1689686"/>
    <lineage>
        <taxon>Eukaryota</taxon>
        <taxon>Fungi</taxon>
        <taxon>Dikarya</taxon>
        <taxon>Ascomycota</taxon>
        <taxon>Pezizomycotina</taxon>
        <taxon>Leotiomycetes</taxon>
        <taxon>Erysiphales</taxon>
        <taxon>Erysiphaceae</taxon>
        <taxon>Blumeria</taxon>
    </lineage>
</organism>
<gene>
    <name evidence="1" type="ORF">BGTH12_LOCUS6126</name>
</gene>
<evidence type="ECO:0000313" key="2">
    <source>
        <dbReference type="Proteomes" id="UP000683417"/>
    </source>
</evidence>
<evidence type="ECO:0000313" key="1">
    <source>
        <dbReference type="EMBL" id="CAD6504768.1"/>
    </source>
</evidence>
<sequence length="23" mass="2960">MMYYNHSRDATNRFIQEYRTIHL</sequence>
<accession>A0A9W4D5P4</accession>
<name>A0A9W4D5P4_BLUGR</name>
<comment type="caution">
    <text evidence="1">The sequence shown here is derived from an EMBL/GenBank/DDBJ whole genome shotgun (WGS) entry which is preliminary data.</text>
</comment>
<reference evidence="1" key="1">
    <citation type="submission" date="2020-10" db="EMBL/GenBank/DDBJ databases">
        <authorList>
            <person name="Muller C M."/>
        </authorList>
    </citation>
    <scope>NUCLEOTIDE SEQUENCE</scope>
    <source>
        <strain evidence="1">THUN-12</strain>
    </source>
</reference>
<protein>
    <submittedName>
        <fullName evidence="1">BgTH12-00271</fullName>
    </submittedName>
</protein>
<dbReference type="Proteomes" id="UP000683417">
    <property type="component" value="Unassembled WGS sequence"/>
</dbReference>
<dbReference type="EMBL" id="CAJHIT010000009">
    <property type="protein sequence ID" value="CAD6504768.1"/>
    <property type="molecule type" value="Genomic_DNA"/>
</dbReference>
<proteinExistence type="predicted"/>
<dbReference type="AlphaFoldDB" id="A0A9W4D5P4"/>